<accession>G7Q759</accession>
<proteinExistence type="predicted"/>
<evidence type="ECO:0000256" key="1">
    <source>
        <dbReference type="SAM" id="Phobius"/>
    </source>
</evidence>
<evidence type="ECO:0000313" key="2">
    <source>
        <dbReference type="EMBL" id="EHJ49016.1"/>
    </source>
</evidence>
<dbReference type="OrthoDB" id="5458745at2"/>
<reference evidence="3" key="1">
    <citation type="journal article" date="2015" name="Genome Announc.">
        <title>High-Quality Draft Genome Sequence of Desulfovibrio carbinoliphilus FW-101-2B, an Organic Acid-Oxidizing Sulfate-Reducing Bacterium Isolated from Uranium(VI)-Contaminated Groundwater.</title>
        <authorList>
            <person name="Ramsay B.D."/>
            <person name="Hwang C."/>
            <person name="Woo H.L."/>
            <person name="Carroll S.L."/>
            <person name="Lucas S."/>
            <person name="Han J."/>
            <person name="Lapidus A.L."/>
            <person name="Cheng J.F."/>
            <person name="Goodwin L.A."/>
            <person name="Pitluck S."/>
            <person name="Peters L."/>
            <person name="Chertkov O."/>
            <person name="Held B."/>
            <person name="Detter J.C."/>
            <person name="Han C.S."/>
            <person name="Tapia R."/>
            <person name="Land M.L."/>
            <person name="Hauser L.J."/>
            <person name="Kyrpides N.C."/>
            <person name="Ivanova N.N."/>
            <person name="Mikhailova N."/>
            <person name="Pagani I."/>
            <person name="Woyke T."/>
            <person name="Arkin A.P."/>
            <person name="Dehal P."/>
            <person name="Chivian D."/>
            <person name="Criddle C.S."/>
            <person name="Wu W."/>
            <person name="Chakraborty R."/>
            <person name="Hazen T.C."/>
            <person name="Fields M.W."/>
        </authorList>
    </citation>
    <scope>NUCLEOTIDE SEQUENCE [LARGE SCALE GENOMIC DNA]</scope>
    <source>
        <strain evidence="3">FW-101-2B</strain>
    </source>
</reference>
<keyword evidence="1" id="KW-0812">Transmembrane</keyword>
<feature type="transmembrane region" description="Helical" evidence="1">
    <location>
        <begin position="36"/>
        <end position="55"/>
    </location>
</feature>
<dbReference type="AlphaFoldDB" id="G7Q759"/>
<dbReference type="Proteomes" id="UP000004662">
    <property type="component" value="Chromosome"/>
</dbReference>
<organism evidence="2 3">
    <name type="scientific">Solidesulfovibrio carbinoliphilus subsp. oakridgensis</name>
    <dbReference type="NCBI Taxonomy" id="694327"/>
    <lineage>
        <taxon>Bacteria</taxon>
        <taxon>Pseudomonadati</taxon>
        <taxon>Thermodesulfobacteriota</taxon>
        <taxon>Desulfovibrionia</taxon>
        <taxon>Desulfovibrionales</taxon>
        <taxon>Desulfovibrionaceae</taxon>
        <taxon>Solidesulfovibrio</taxon>
    </lineage>
</organism>
<dbReference type="HOGENOM" id="CLU_1851963_0_0_7"/>
<dbReference type="RefSeq" id="WP_009182368.1">
    <property type="nucleotide sequence ID" value="NZ_CM001368.1"/>
</dbReference>
<evidence type="ECO:0000313" key="3">
    <source>
        <dbReference type="Proteomes" id="UP000004662"/>
    </source>
</evidence>
<protein>
    <submittedName>
        <fullName evidence="2">Uncharacterized protein</fullName>
    </submittedName>
</protein>
<gene>
    <name evidence="2" type="ORF">DFW101_3016</name>
</gene>
<name>G7Q759_9BACT</name>
<keyword evidence="3" id="KW-1185">Reference proteome</keyword>
<dbReference type="eggNOG" id="ENOG50317WR">
    <property type="taxonomic scope" value="Bacteria"/>
</dbReference>
<keyword evidence="1" id="KW-1133">Transmembrane helix</keyword>
<dbReference type="EMBL" id="CM001368">
    <property type="protein sequence ID" value="EHJ49016.1"/>
    <property type="molecule type" value="Genomic_DNA"/>
</dbReference>
<sequence>MLGMEKKVRALYGDDVESKVNNPVVEAKETANSARAGLAIALLAVILALGVYVALDAKLAAVAQSVADVPAKVAAVEVKVATFENLPATIRKQMAADRLAAFAASAESLAAGLDTAEQKAAVAKISEMAKQLQADVAK</sequence>
<keyword evidence="1" id="KW-0472">Membrane</keyword>